<gene>
    <name evidence="4" type="ordered locus">Desaci_3843</name>
</gene>
<dbReference type="AlphaFoldDB" id="I4DAA0"/>
<dbReference type="STRING" id="646529.Desaci_3843"/>
<dbReference type="InterPro" id="IPR000653">
    <property type="entry name" value="DegT/StrS_aminotransferase"/>
</dbReference>
<comment type="similarity">
    <text evidence="3">Belongs to the DegT/DnrJ/EryC1 family.</text>
</comment>
<dbReference type="PANTHER" id="PTHR30244">
    <property type="entry name" value="TRANSAMINASE"/>
    <property type="match status" value="1"/>
</dbReference>
<evidence type="ECO:0000256" key="2">
    <source>
        <dbReference type="PIRSR" id="PIRSR000390-2"/>
    </source>
</evidence>
<dbReference type="Gene3D" id="3.40.640.10">
    <property type="entry name" value="Type I PLP-dependent aspartate aminotransferase-like (Major domain)"/>
    <property type="match status" value="1"/>
</dbReference>
<evidence type="ECO:0000313" key="5">
    <source>
        <dbReference type="Proteomes" id="UP000002892"/>
    </source>
</evidence>
<dbReference type="KEGG" id="dai:Desaci_3843"/>
<evidence type="ECO:0000256" key="3">
    <source>
        <dbReference type="RuleBase" id="RU004508"/>
    </source>
</evidence>
<dbReference type="NCBIfam" id="TIGR03588">
    <property type="entry name" value="PseC"/>
    <property type="match status" value="1"/>
</dbReference>
<feature type="modified residue" description="N6-(pyridoxal phosphate)lysine" evidence="2">
    <location>
        <position position="196"/>
    </location>
</feature>
<dbReference type="Proteomes" id="UP000002892">
    <property type="component" value="Chromosome"/>
</dbReference>
<proteinExistence type="inferred from homology"/>
<organism evidence="4 5">
    <name type="scientific">Desulfosporosinus acidiphilus (strain DSM 22704 / JCM 16185 / SJ4)</name>
    <dbReference type="NCBI Taxonomy" id="646529"/>
    <lineage>
        <taxon>Bacteria</taxon>
        <taxon>Bacillati</taxon>
        <taxon>Bacillota</taxon>
        <taxon>Clostridia</taxon>
        <taxon>Eubacteriales</taxon>
        <taxon>Desulfitobacteriaceae</taxon>
        <taxon>Desulfosporosinus</taxon>
    </lineage>
</organism>
<feature type="active site" description="Proton acceptor" evidence="1">
    <location>
        <position position="196"/>
    </location>
</feature>
<evidence type="ECO:0000313" key="4">
    <source>
        <dbReference type="EMBL" id="AFM42724.1"/>
    </source>
</evidence>
<accession>I4DAA0</accession>
<sequence>MTEQLALYGGKPVRDSLLPYGKQWISEDDIKAVSEILRGDFLTTGPAIEQFEREVADSAGTSYAVAFANGTAALHGAVFAAGIGEDDEVITTPMTFAASANCVLYQKGRPVFADIDPITGNIDPTTIEDLITPKTRAIIPVDYTGRPVALDRIRLLAEKYGLIIIEDAAHAFGASYNGIPVGSSADMTMFSFHPVKHITTGEGGIIVTNSDEYYEKLLMFRSHGITKNPSKCRGSEGPWYHEMQCLGYNYRMTDIQAGLGISQLKKSAAFLSRRRQLVNLYLEGFASLEGLVLPPKDFEGESSWHLFVIRLELERLKAGRREIFEALQAENIGVNVHYIPVYHHPYYRSQDFRPDCPQTERFYERIVTLPLYPAMRDEDVQDVIMAVNKVCNYFSKC</sequence>
<dbReference type="Gene3D" id="3.90.1150.10">
    <property type="entry name" value="Aspartate Aminotransferase, domain 1"/>
    <property type="match status" value="1"/>
</dbReference>
<dbReference type="HOGENOM" id="CLU_033332_0_3_9"/>
<dbReference type="SUPFAM" id="SSF53383">
    <property type="entry name" value="PLP-dependent transferases"/>
    <property type="match status" value="1"/>
</dbReference>
<dbReference type="CDD" id="cd00616">
    <property type="entry name" value="AHBA_syn"/>
    <property type="match status" value="1"/>
</dbReference>
<name>I4DAA0_DESAJ</name>
<dbReference type="InterPro" id="IPR015424">
    <property type="entry name" value="PyrdxlP-dep_Trfase"/>
</dbReference>
<dbReference type="PIRSF" id="PIRSF000390">
    <property type="entry name" value="PLP_StrS"/>
    <property type="match status" value="1"/>
</dbReference>
<keyword evidence="4" id="KW-0808">Transferase</keyword>
<dbReference type="GO" id="GO:0030170">
    <property type="term" value="F:pyridoxal phosphate binding"/>
    <property type="evidence" value="ECO:0007669"/>
    <property type="project" value="TreeGrafter"/>
</dbReference>
<dbReference type="OrthoDB" id="9810913at2"/>
<dbReference type="Pfam" id="PF01041">
    <property type="entry name" value="DegT_DnrJ_EryC1"/>
    <property type="match status" value="1"/>
</dbReference>
<dbReference type="RefSeq" id="WP_014828711.1">
    <property type="nucleotide sequence ID" value="NC_018068.1"/>
</dbReference>
<dbReference type="EMBL" id="CP003639">
    <property type="protein sequence ID" value="AFM42724.1"/>
    <property type="molecule type" value="Genomic_DNA"/>
</dbReference>
<dbReference type="InterPro" id="IPR020026">
    <property type="entry name" value="PseC"/>
</dbReference>
<dbReference type="InterPro" id="IPR015421">
    <property type="entry name" value="PyrdxlP-dep_Trfase_major"/>
</dbReference>
<evidence type="ECO:0000256" key="1">
    <source>
        <dbReference type="PIRSR" id="PIRSR000390-1"/>
    </source>
</evidence>
<protein>
    <submittedName>
        <fullName evidence="4">UDP-4-keto-6-deoxy-N-acetylglucosamine 4-aminotransferase</fullName>
    </submittedName>
</protein>
<keyword evidence="5" id="KW-1185">Reference proteome</keyword>
<dbReference type="eggNOG" id="COG0399">
    <property type="taxonomic scope" value="Bacteria"/>
</dbReference>
<dbReference type="GO" id="GO:0000271">
    <property type="term" value="P:polysaccharide biosynthetic process"/>
    <property type="evidence" value="ECO:0007669"/>
    <property type="project" value="TreeGrafter"/>
</dbReference>
<reference evidence="4 5" key="1">
    <citation type="journal article" date="2012" name="J. Bacteriol.">
        <title>Complete genome sequences of Desulfosporosinus orientis DSM765T, Desulfosporosinus youngiae DSM17734T, Desulfosporosinus meridiei DSM13257T, and Desulfosporosinus acidiphilus DSM22704T.</title>
        <authorList>
            <person name="Pester M."/>
            <person name="Brambilla E."/>
            <person name="Alazard D."/>
            <person name="Rattei T."/>
            <person name="Weinmaier T."/>
            <person name="Han J."/>
            <person name="Lucas S."/>
            <person name="Lapidus A."/>
            <person name="Cheng J.F."/>
            <person name="Goodwin L."/>
            <person name="Pitluck S."/>
            <person name="Peters L."/>
            <person name="Ovchinnikova G."/>
            <person name="Teshima H."/>
            <person name="Detter J.C."/>
            <person name="Han C.S."/>
            <person name="Tapia R."/>
            <person name="Land M.L."/>
            <person name="Hauser L."/>
            <person name="Kyrpides N.C."/>
            <person name="Ivanova N.N."/>
            <person name="Pagani I."/>
            <person name="Huntmann M."/>
            <person name="Wei C.L."/>
            <person name="Davenport K.W."/>
            <person name="Daligault H."/>
            <person name="Chain P.S."/>
            <person name="Chen A."/>
            <person name="Mavromatis K."/>
            <person name="Markowitz V."/>
            <person name="Szeto E."/>
            <person name="Mikhailova N."/>
            <person name="Pati A."/>
            <person name="Wagner M."/>
            <person name="Woyke T."/>
            <person name="Ollivier B."/>
            <person name="Klenk H.P."/>
            <person name="Spring S."/>
            <person name="Loy A."/>
        </authorList>
    </citation>
    <scope>NUCLEOTIDE SEQUENCE [LARGE SCALE GENOMIC DNA]</scope>
    <source>
        <strain evidence="5">DSM 22704 / JCM 16185 / SJ4</strain>
    </source>
</reference>
<dbReference type="PANTHER" id="PTHR30244:SF34">
    <property type="entry name" value="DTDP-4-AMINO-4,6-DIDEOXYGALACTOSE TRANSAMINASE"/>
    <property type="match status" value="1"/>
</dbReference>
<keyword evidence="4" id="KW-0032">Aminotransferase</keyword>
<dbReference type="GO" id="GO:0008483">
    <property type="term" value="F:transaminase activity"/>
    <property type="evidence" value="ECO:0007669"/>
    <property type="project" value="UniProtKB-KW"/>
</dbReference>
<keyword evidence="2 3" id="KW-0663">Pyridoxal phosphate</keyword>
<dbReference type="InterPro" id="IPR015422">
    <property type="entry name" value="PyrdxlP-dep_Trfase_small"/>
</dbReference>